<feature type="transmembrane region" description="Helical" evidence="1">
    <location>
        <begin position="34"/>
        <end position="54"/>
    </location>
</feature>
<evidence type="ECO:0000313" key="2">
    <source>
        <dbReference type="EMBL" id="WOE75239.1"/>
    </source>
</evidence>
<keyword evidence="3" id="KW-1185">Reference proteome</keyword>
<dbReference type="EMBL" id="CP136594">
    <property type="protein sequence ID" value="WOE75239.1"/>
    <property type="molecule type" value="Genomic_DNA"/>
</dbReference>
<sequence length="134" mass="14611">MAKGITSEHSINAAQSADGAVSAKESWSHRMSNHIAYALLVYTGLQIFVVMAEMKGDSHSMLPYLGLVILIALVIPACRRFEKRWEHVDANTGEEQQSEVSSLFLRDCTALWLCAIGLPLAIAGLWHLGTMAIG</sequence>
<protein>
    <submittedName>
        <fullName evidence="2">Uncharacterized protein</fullName>
    </submittedName>
</protein>
<name>A0AA97F6D8_9SPHN</name>
<feature type="transmembrane region" description="Helical" evidence="1">
    <location>
        <begin position="110"/>
        <end position="129"/>
    </location>
</feature>
<evidence type="ECO:0000313" key="3">
    <source>
        <dbReference type="Proteomes" id="UP001302429"/>
    </source>
</evidence>
<dbReference type="Proteomes" id="UP001302429">
    <property type="component" value="Chromosome"/>
</dbReference>
<proteinExistence type="predicted"/>
<reference evidence="2 3" key="1">
    <citation type="submission" date="2023-10" db="EMBL/GenBank/DDBJ databases">
        <title>Complete genome sequence of a Sphingomonadaceae bacterium.</title>
        <authorList>
            <person name="Yan C."/>
        </authorList>
    </citation>
    <scope>NUCLEOTIDE SEQUENCE [LARGE SCALE GENOMIC DNA]</scope>
    <source>
        <strain evidence="2 3">SCSIO 66989</strain>
    </source>
</reference>
<dbReference type="AlphaFoldDB" id="A0AA97F6D8"/>
<accession>A0AA97F6D8</accession>
<evidence type="ECO:0000256" key="1">
    <source>
        <dbReference type="SAM" id="Phobius"/>
    </source>
</evidence>
<keyword evidence="1" id="KW-0472">Membrane</keyword>
<organism evidence="2 3">
    <name type="scientific">Alterisphingorhabdus coralli</name>
    <dbReference type="NCBI Taxonomy" id="3071408"/>
    <lineage>
        <taxon>Bacteria</taxon>
        <taxon>Pseudomonadati</taxon>
        <taxon>Pseudomonadota</taxon>
        <taxon>Alphaproteobacteria</taxon>
        <taxon>Sphingomonadales</taxon>
        <taxon>Sphingomonadaceae</taxon>
        <taxon>Alterisphingorhabdus (ex Yan et al. 2024)</taxon>
    </lineage>
</organism>
<keyword evidence="1" id="KW-0812">Transmembrane</keyword>
<gene>
    <name evidence="2" type="ORF">RB602_00535</name>
</gene>
<dbReference type="RefSeq" id="WP_317081970.1">
    <property type="nucleotide sequence ID" value="NZ_CP136594.1"/>
</dbReference>
<feature type="transmembrane region" description="Helical" evidence="1">
    <location>
        <begin position="60"/>
        <end position="78"/>
    </location>
</feature>
<dbReference type="KEGG" id="acoa:RB602_00535"/>
<keyword evidence="1" id="KW-1133">Transmembrane helix</keyword>